<dbReference type="EMBL" id="BKZW01000004">
    <property type="protein sequence ID" value="GER91519.1"/>
    <property type="molecule type" value="Genomic_DNA"/>
</dbReference>
<dbReference type="Proteomes" id="UP000326912">
    <property type="component" value="Unassembled WGS sequence"/>
</dbReference>
<reference evidence="3 4" key="1">
    <citation type="submission" date="2019-10" db="EMBL/GenBank/DDBJ databases">
        <title>Dictyobacter vulcani sp. nov., within the class Ktedonobacteria, isolated from soil of volcanic Mt. Zao.</title>
        <authorList>
            <person name="Zheng Y."/>
            <person name="Wang C.M."/>
            <person name="Sakai Y."/>
            <person name="Abe K."/>
            <person name="Yokota A."/>
            <person name="Yabe S."/>
        </authorList>
    </citation>
    <scope>NUCLEOTIDE SEQUENCE [LARGE SCALE GENOMIC DNA]</scope>
    <source>
        <strain evidence="3 4">W12</strain>
    </source>
</reference>
<protein>
    <recommendedName>
        <fullName evidence="2">Macro domain-containing protein</fullName>
    </recommendedName>
</protein>
<name>A0A5J4KZH2_9CHLR</name>
<dbReference type="SMART" id="SM00506">
    <property type="entry name" value="A1pp"/>
    <property type="match status" value="1"/>
</dbReference>
<dbReference type="InterPro" id="IPR002589">
    <property type="entry name" value="Macro_dom"/>
</dbReference>
<keyword evidence="4" id="KW-1185">Reference proteome</keyword>
<dbReference type="Pfam" id="PF01661">
    <property type="entry name" value="Macro"/>
    <property type="match status" value="1"/>
</dbReference>
<dbReference type="PROSITE" id="PS51154">
    <property type="entry name" value="MACRO"/>
    <property type="match status" value="1"/>
</dbReference>
<dbReference type="InterPro" id="IPR043472">
    <property type="entry name" value="Macro_dom-like"/>
</dbReference>
<dbReference type="GO" id="GO:0140291">
    <property type="term" value="P:peptidyl-glutamate ADP-deribosylation"/>
    <property type="evidence" value="ECO:0007669"/>
    <property type="project" value="TreeGrafter"/>
</dbReference>
<dbReference type="SUPFAM" id="SSF52949">
    <property type="entry name" value="Macro domain-like"/>
    <property type="match status" value="1"/>
</dbReference>
<evidence type="ECO:0000256" key="1">
    <source>
        <dbReference type="ARBA" id="ARBA00035885"/>
    </source>
</evidence>
<dbReference type="PANTHER" id="PTHR12521">
    <property type="entry name" value="PROTEIN C6ORF130"/>
    <property type="match status" value="1"/>
</dbReference>
<dbReference type="InterPro" id="IPR050892">
    <property type="entry name" value="ADP-ribose_metab_enzymes"/>
</dbReference>
<gene>
    <name evidence="3" type="ORF">KDW_56810</name>
</gene>
<dbReference type="AlphaFoldDB" id="A0A5J4KZH2"/>
<evidence type="ECO:0000259" key="2">
    <source>
        <dbReference type="PROSITE" id="PS51154"/>
    </source>
</evidence>
<dbReference type="Gene3D" id="3.40.220.10">
    <property type="entry name" value="Leucine Aminopeptidase, subunit E, domain 1"/>
    <property type="match status" value="1"/>
</dbReference>
<evidence type="ECO:0000313" key="3">
    <source>
        <dbReference type="EMBL" id="GER91519.1"/>
    </source>
</evidence>
<feature type="domain" description="Macro" evidence="2">
    <location>
        <begin position="1"/>
        <end position="157"/>
    </location>
</feature>
<organism evidence="3 4">
    <name type="scientific">Dictyobacter vulcani</name>
    <dbReference type="NCBI Taxonomy" id="2607529"/>
    <lineage>
        <taxon>Bacteria</taxon>
        <taxon>Bacillati</taxon>
        <taxon>Chloroflexota</taxon>
        <taxon>Ktedonobacteria</taxon>
        <taxon>Ktedonobacterales</taxon>
        <taxon>Dictyobacteraceae</taxon>
        <taxon>Dictyobacter</taxon>
    </lineage>
</organism>
<comment type="catalytic activity">
    <reaction evidence="1">
        <text>an N-(ADP-alpha-D-ribosyl)-thymidine in DNA + H2O = a thymidine in DNA + ADP-D-ribose</text>
        <dbReference type="Rhea" id="RHEA:71655"/>
        <dbReference type="Rhea" id="RHEA-COMP:13556"/>
        <dbReference type="Rhea" id="RHEA-COMP:18051"/>
        <dbReference type="ChEBI" id="CHEBI:15377"/>
        <dbReference type="ChEBI" id="CHEBI:57967"/>
        <dbReference type="ChEBI" id="CHEBI:137386"/>
        <dbReference type="ChEBI" id="CHEBI:191199"/>
    </reaction>
    <physiologicalReaction direction="left-to-right" evidence="1">
        <dbReference type="Rhea" id="RHEA:71656"/>
    </physiologicalReaction>
</comment>
<evidence type="ECO:0000313" key="4">
    <source>
        <dbReference type="Proteomes" id="UP000326912"/>
    </source>
</evidence>
<accession>A0A5J4KZH2</accession>
<comment type="caution">
    <text evidence="3">The sequence shown here is derived from an EMBL/GenBank/DDBJ whole genome shotgun (WGS) entry which is preliminary data.</text>
</comment>
<dbReference type="CDD" id="cd02901">
    <property type="entry name" value="Macro_Poa1p-like"/>
    <property type="match status" value="1"/>
</dbReference>
<sequence length="157" mass="17951">MVLIKYQLGDIFTSNAQVIVNPVNCKGVMGKGLALAFKERYPAMFAVYQKECRESILRIGRPTLYKESNPWILNFPTKDNWKSNSKLVYLQKGLAYFVANYHNAGIQSIAFPKLGTQHGKLSWEEVGPLMAQYLSQINIDVSIYITEGDQEYQYDQQ</sequence>
<proteinExistence type="predicted"/>
<dbReference type="PANTHER" id="PTHR12521:SF0">
    <property type="entry name" value="ADP-RIBOSE GLYCOHYDROLASE OARD1"/>
    <property type="match status" value="1"/>
</dbReference>
<dbReference type="RefSeq" id="WP_162005668.1">
    <property type="nucleotide sequence ID" value="NZ_BKZW01000004.1"/>
</dbReference>